<dbReference type="EMBL" id="FR845719">
    <property type="protein sequence ID" value="CCA56656.1"/>
    <property type="molecule type" value="Genomic_DNA"/>
</dbReference>
<dbReference type="STRING" id="953739.SVEN_3370"/>
<dbReference type="Proteomes" id="UP000006854">
    <property type="component" value="Chromosome"/>
</dbReference>
<protein>
    <submittedName>
        <fullName evidence="1">Uncharacterized protein</fullName>
    </submittedName>
</protein>
<evidence type="ECO:0000313" key="1">
    <source>
        <dbReference type="EMBL" id="CCA56656.1"/>
    </source>
</evidence>
<sequence>MRSDGRDVEYLCHACWTRFPPAGLYACVTLFDGELFVLMRNRSPPMPRFTACSAPHLVSAR</sequence>
<dbReference type="KEGG" id="sve:SVEN_3370"/>
<keyword evidence="2" id="KW-1185">Reference proteome</keyword>
<reference evidence="1 2" key="1">
    <citation type="journal article" date="2011" name="BMC Genomics">
        <title>Genome-wide analysis of the role of GlnR in Streptomyces venezuelae provides new insights into global nitrogen regulation in actinomycetes.</title>
        <authorList>
            <person name="Pullan S.T."/>
            <person name="Bibb M.J."/>
            <person name="Merrick M."/>
        </authorList>
    </citation>
    <scope>NUCLEOTIDE SEQUENCE [LARGE SCALE GENOMIC DNA]</scope>
    <source>
        <strain evidence="2">ATCC 10712 / CBS 650.69 / DSM 40230 / JCM 4526 / NBRC 13096 / PD 04745</strain>
    </source>
</reference>
<gene>
    <name evidence="1" type="ordered locus">SVEN_3370</name>
</gene>
<dbReference type="HOGENOM" id="CLU_2921040_0_0_11"/>
<proteinExistence type="predicted"/>
<organism evidence="1 2">
    <name type="scientific">Streptomyces venezuelae (strain ATCC 10712 / CBS 650.69 / DSM 40230 / JCM 4526 / NBRC 13096 / PD 04745)</name>
    <dbReference type="NCBI Taxonomy" id="953739"/>
    <lineage>
        <taxon>Bacteria</taxon>
        <taxon>Bacillati</taxon>
        <taxon>Actinomycetota</taxon>
        <taxon>Actinomycetes</taxon>
        <taxon>Kitasatosporales</taxon>
        <taxon>Streptomycetaceae</taxon>
        <taxon>Streptomyces</taxon>
    </lineage>
</organism>
<evidence type="ECO:0000313" key="2">
    <source>
        <dbReference type="Proteomes" id="UP000006854"/>
    </source>
</evidence>
<accession>F2RAH4</accession>
<dbReference type="AlphaFoldDB" id="F2RAH4"/>
<name>F2RAH4_STRVP</name>